<reference evidence="1 2" key="1">
    <citation type="submission" date="2019-03" db="EMBL/GenBank/DDBJ databases">
        <title>Draft genome sequences of novel Actinobacteria.</title>
        <authorList>
            <person name="Sahin N."/>
            <person name="Ay H."/>
            <person name="Saygin H."/>
        </authorList>
    </citation>
    <scope>NUCLEOTIDE SEQUENCE [LARGE SCALE GENOMIC DNA]</scope>
    <source>
        <strain evidence="1 2">JCM 13523</strain>
    </source>
</reference>
<keyword evidence="2" id="KW-1185">Reference proteome</keyword>
<name>A0A4R4YPB8_9ACTN</name>
<dbReference type="RefSeq" id="WP_132175514.1">
    <property type="nucleotide sequence ID" value="NZ_SMKX01000161.1"/>
</dbReference>
<gene>
    <name evidence="1" type="ORF">E1263_35415</name>
</gene>
<dbReference type="AlphaFoldDB" id="A0A4R4YPB8"/>
<dbReference type="EMBL" id="SMKX01000161">
    <property type="protein sequence ID" value="TDD46985.1"/>
    <property type="molecule type" value="Genomic_DNA"/>
</dbReference>
<accession>A0A4R4YPB8</accession>
<organism evidence="1 2">
    <name type="scientific">Kribbella antibiotica</name>
    <dbReference type="NCBI Taxonomy" id="190195"/>
    <lineage>
        <taxon>Bacteria</taxon>
        <taxon>Bacillati</taxon>
        <taxon>Actinomycetota</taxon>
        <taxon>Actinomycetes</taxon>
        <taxon>Propionibacteriales</taxon>
        <taxon>Kribbellaceae</taxon>
        <taxon>Kribbella</taxon>
    </lineage>
</organism>
<dbReference type="OrthoDB" id="4311196at2"/>
<proteinExistence type="predicted"/>
<evidence type="ECO:0000313" key="2">
    <source>
        <dbReference type="Proteomes" id="UP000295124"/>
    </source>
</evidence>
<evidence type="ECO:0000313" key="1">
    <source>
        <dbReference type="EMBL" id="TDD46985.1"/>
    </source>
</evidence>
<comment type="caution">
    <text evidence="1">The sequence shown here is derived from an EMBL/GenBank/DDBJ whole genome shotgun (WGS) entry which is preliminary data.</text>
</comment>
<sequence length="83" mass="9570">MQAPLTDTHLLTFDGTVLELFGFTDVHRYHIWQRPTFEFTEGRMPRMIIRLAGGGKHSLLYDRDRLEGLQAVAAEVVRRVDEA</sequence>
<protein>
    <submittedName>
        <fullName evidence="1">Uncharacterized protein</fullName>
    </submittedName>
</protein>
<dbReference type="Proteomes" id="UP000295124">
    <property type="component" value="Unassembled WGS sequence"/>
</dbReference>